<gene>
    <name evidence="2" type="ORF">SAMN05192576_3564</name>
</gene>
<protein>
    <submittedName>
        <fullName evidence="2">Uncharacterized protein</fullName>
    </submittedName>
</protein>
<sequence>MGTASRDADTEPNEAGIRDALGPSAEVWEQAVEDGYVRVTFYFAERHRAVLVAAGGLTAEYVSGSARPR</sequence>
<dbReference type="EMBL" id="FNIC01000006">
    <property type="protein sequence ID" value="SDO17839.1"/>
    <property type="molecule type" value="Genomic_DNA"/>
</dbReference>
<dbReference type="RefSeq" id="WP_143016234.1">
    <property type="nucleotide sequence ID" value="NZ_BKAE01000008.1"/>
</dbReference>
<name>A0A1H0HF53_9ACTN</name>
<reference evidence="2 3" key="1">
    <citation type="submission" date="2016-10" db="EMBL/GenBank/DDBJ databases">
        <authorList>
            <person name="de Groot N.N."/>
        </authorList>
    </citation>
    <scope>NUCLEOTIDE SEQUENCE [LARGE SCALE GENOMIC DNA]</scope>
    <source>
        <strain evidence="2 3">CGMCC 1.11147</strain>
    </source>
</reference>
<organism evidence="2 3">
    <name type="scientific">Nocardioides szechwanensis</name>
    <dbReference type="NCBI Taxonomy" id="1005944"/>
    <lineage>
        <taxon>Bacteria</taxon>
        <taxon>Bacillati</taxon>
        <taxon>Actinomycetota</taxon>
        <taxon>Actinomycetes</taxon>
        <taxon>Propionibacteriales</taxon>
        <taxon>Nocardioidaceae</taxon>
        <taxon>Nocardioides</taxon>
    </lineage>
</organism>
<proteinExistence type="predicted"/>
<evidence type="ECO:0000313" key="3">
    <source>
        <dbReference type="Proteomes" id="UP000199004"/>
    </source>
</evidence>
<dbReference type="OrthoDB" id="3830678at2"/>
<evidence type="ECO:0000256" key="1">
    <source>
        <dbReference type="SAM" id="MobiDB-lite"/>
    </source>
</evidence>
<dbReference type="AlphaFoldDB" id="A0A1H0HF53"/>
<evidence type="ECO:0000313" key="2">
    <source>
        <dbReference type="EMBL" id="SDO17839.1"/>
    </source>
</evidence>
<accession>A0A1H0HF53</accession>
<dbReference type="Proteomes" id="UP000199004">
    <property type="component" value="Unassembled WGS sequence"/>
</dbReference>
<keyword evidence="3" id="KW-1185">Reference proteome</keyword>
<feature type="region of interest" description="Disordered" evidence="1">
    <location>
        <begin position="1"/>
        <end position="21"/>
    </location>
</feature>